<sequence>MDISSCTLRSWLFYWWMTQKWFPSLTFRNIETLFADDLKIIKSFPQGLNIGRKDVVSTSHCSHPNNIEYEMAFKWCLLQETTDKAWSRLFKQQDDELRKVEAKVKPK</sequence>
<proteinExistence type="predicted"/>
<evidence type="ECO:0000313" key="2">
    <source>
        <dbReference type="Proteomes" id="UP001497480"/>
    </source>
</evidence>
<organism evidence="1 2">
    <name type="scientific">Lupinus luteus</name>
    <name type="common">European yellow lupine</name>
    <dbReference type="NCBI Taxonomy" id="3873"/>
    <lineage>
        <taxon>Eukaryota</taxon>
        <taxon>Viridiplantae</taxon>
        <taxon>Streptophyta</taxon>
        <taxon>Embryophyta</taxon>
        <taxon>Tracheophyta</taxon>
        <taxon>Spermatophyta</taxon>
        <taxon>Magnoliopsida</taxon>
        <taxon>eudicotyledons</taxon>
        <taxon>Gunneridae</taxon>
        <taxon>Pentapetalae</taxon>
        <taxon>rosids</taxon>
        <taxon>fabids</taxon>
        <taxon>Fabales</taxon>
        <taxon>Fabaceae</taxon>
        <taxon>Papilionoideae</taxon>
        <taxon>50 kb inversion clade</taxon>
        <taxon>genistoids sensu lato</taxon>
        <taxon>core genistoids</taxon>
        <taxon>Genisteae</taxon>
        <taxon>Lupinus</taxon>
    </lineage>
</organism>
<reference evidence="1 2" key="1">
    <citation type="submission" date="2024-03" db="EMBL/GenBank/DDBJ databases">
        <authorList>
            <person name="Martinez-Hernandez J."/>
        </authorList>
    </citation>
    <scope>NUCLEOTIDE SEQUENCE [LARGE SCALE GENOMIC DNA]</scope>
</reference>
<accession>A0AAV1WWV6</accession>
<dbReference type="PANTHER" id="PTHR47073:SF2">
    <property type="entry name" value="PROTEIN ANTI-SILENCING 1"/>
    <property type="match status" value="1"/>
</dbReference>
<dbReference type="AlphaFoldDB" id="A0AAV1WWV6"/>
<keyword evidence="2" id="KW-1185">Reference proteome</keyword>
<dbReference type="EMBL" id="CAXHTB010000010">
    <property type="protein sequence ID" value="CAL0313899.1"/>
    <property type="molecule type" value="Genomic_DNA"/>
</dbReference>
<evidence type="ECO:0000313" key="1">
    <source>
        <dbReference type="EMBL" id="CAL0313899.1"/>
    </source>
</evidence>
<dbReference type="GO" id="GO:0003723">
    <property type="term" value="F:RNA binding"/>
    <property type="evidence" value="ECO:0007669"/>
    <property type="project" value="TreeGrafter"/>
</dbReference>
<gene>
    <name evidence="1" type="ORF">LLUT_LOCUS14959</name>
</gene>
<protein>
    <submittedName>
        <fullName evidence="1">Uncharacterized protein</fullName>
    </submittedName>
</protein>
<dbReference type="Proteomes" id="UP001497480">
    <property type="component" value="Unassembled WGS sequence"/>
</dbReference>
<dbReference type="PANTHER" id="PTHR47073">
    <property type="entry name" value="PROTEIN ANTI-SILENCING 1"/>
    <property type="match status" value="1"/>
</dbReference>
<name>A0AAV1WWV6_LUPLU</name>
<comment type="caution">
    <text evidence="1">The sequence shown here is derived from an EMBL/GenBank/DDBJ whole genome shotgun (WGS) entry which is preliminary data.</text>
</comment>